<sequence>MFIHSDASPTYEDLGDCIERCAYCDAAFWKEERLKGHTSSGGVPQYHLCCGGDATTLDPEIVQGLIYFLDAHNELVQIFRTARDKYAQADVPEFRIRLYSGDTPRGYELPASETLGAIVFDRGPETESNCDVVIEYRDGPIKRISKIHKSYMSLQFPLIFIYGQPGFHTKLKLRPATPYEEPKRNEVQHRLAAFSNSDATTLDPEIVQGLIYFLDAHNELVQIFRTARDKCAQADVPEFRIRLYSGDTPRGYKLPASETLGAIVFDRGPETESNCDVVIEYRDGPIKRISKIHKSYMSLQFPLIFIYGQPGFHTKLKLRPATPYEEPKREIFLAIHFLYDTDETDGKIGEPDKEDPTDSAWVEIPSRYCIEDDSQANTSDTFSHDSTTKAIVCPKNDTADMINTEVLSMVRGEITTYASYDIATPVGNSGAETEIKMESDALAIVEHAAEAVTPRQRRKHGM</sequence>
<keyword evidence="2" id="KW-1185">Reference proteome</keyword>
<dbReference type="PANTHER" id="PTHR45786">
    <property type="entry name" value="DNA BINDING PROTEIN-LIKE"/>
    <property type="match status" value="1"/>
</dbReference>
<dbReference type="PANTHER" id="PTHR45786:SF74">
    <property type="entry name" value="ATP-DEPENDENT DNA HELICASE"/>
    <property type="match status" value="1"/>
</dbReference>
<evidence type="ECO:0008006" key="3">
    <source>
        <dbReference type="Google" id="ProtNLM"/>
    </source>
</evidence>
<accession>A0A2U1PI72</accession>
<proteinExistence type="predicted"/>
<dbReference type="AlphaFoldDB" id="A0A2U1PI72"/>
<name>A0A2U1PI72_ARTAN</name>
<comment type="caution">
    <text evidence="1">The sequence shown here is derived from an EMBL/GenBank/DDBJ whole genome shotgun (WGS) entry which is preliminary data.</text>
</comment>
<evidence type="ECO:0000313" key="2">
    <source>
        <dbReference type="Proteomes" id="UP000245207"/>
    </source>
</evidence>
<reference evidence="1 2" key="1">
    <citation type="journal article" date="2018" name="Mol. Plant">
        <title>The genome of Artemisia annua provides insight into the evolution of Asteraceae family and artemisinin biosynthesis.</title>
        <authorList>
            <person name="Shen Q."/>
            <person name="Zhang L."/>
            <person name="Liao Z."/>
            <person name="Wang S."/>
            <person name="Yan T."/>
            <person name="Shi P."/>
            <person name="Liu M."/>
            <person name="Fu X."/>
            <person name="Pan Q."/>
            <person name="Wang Y."/>
            <person name="Lv Z."/>
            <person name="Lu X."/>
            <person name="Zhang F."/>
            <person name="Jiang W."/>
            <person name="Ma Y."/>
            <person name="Chen M."/>
            <person name="Hao X."/>
            <person name="Li L."/>
            <person name="Tang Y."/>
            <person name="Lv G."/>
            <person name="Zhou Y."/>
            <person name="Sun X."/>
            <person name="Brodelius P.E."/>
            <person name="Rose J.K.C."/>
            <person name="Tang K."/>
        </authorList>
    </citation>
    <scope>NUCLEOTIDE SEQUENCE [LARGE SCALE GENOMIC DNA]</scope>
    <source>
        <strain evidence="2">cv. Huhao1</strain>
        <tissue evidence="1">Leaf</tissue>
    </source>
</reference>
<protein>
    <recommendedName>
        <fullName evidence="3">Helitron helicase-like domain-containing protein</fullName>
    </recommendedName>
</protein>
<organism evidence="1 2">
    <name type="scientific">Artemisia annua</name>
    <name type="common">Sweet wormwood</name>
    <dbReference type="NCBI Taxonomy" id="35608"/>
    <lineage>
        <taxon>Eukaryota</taxon>
        <taxon>Viridiplantae</taxon>
        <taxon>Streptophyta</taxon>
        <taxon>Embryophyta</taxon>
        <taxon>Tracheophyta</taxon>
        <taxon>Spermatophyta</taxon>
        <taxon>Magnoliopsida</taxon>
        <taxon>eudicotyledons</taxon>
        <taxon>Gunneridae</taxon>
        <taxon>Pentapetalae</taxon>
        <taxon>asterids</taxon>
        <taxon>campanulids</taxon>
        <taxon>Asterales</taxon>
        <taxon>Asteraceae</taxon>
        <taxon>Asteroideae</taxon>
        <taxon>Anthemideae</taxon>
        <taxon>Artemisiinae</taxon>
        <taxon>Artemisia</taxon>
    </lineage>
</organism>
<evidence type="ECO:0000313" key="1">
    <source>
        <dbReference type="EMBL" id="PWA85456.1"/>
    </source>
</evidence>
<gene>
    <name evidence="1" type="ORF">CTI12_AA149630</name>
</gene>
<dbReference type="Proteomes" id="UP000245207">
    <property type="component" value="Unassembled WGS sequence"/>
</dbReference>
<dbReference type="EMBL" id="PKPP01001117">
    <property type="protein sequence ID" value="PWA85456.1"/>
    <property type="molecule type" value="Genomic_DNA"/>
</dbReference>